<reference evidence="1 2" key="1">
    <citation type="submission" date="2018-12" db="EMBL/GenBank/DDBJ databases">
        <authorList>
            <consortium name="Pathogen Informatics"/>
        </authorList>
    </citation>
    <scope>NUCLEOTIDE SEQUENCE [LARGE SCALE GENOMIC DNA]</scope>
    <source>
        <strain evidence="1 2">NCTC9702</strain>
    </source>
</reference>
<dbReference type="Proteomes" id="UP000277930">
    <property type="component" value="Chromosome 1"/>
</dbReference>
<organism evidence="1 2">
    <name type="scientific">Escherichia coli</name>
    <dbReference type="NCBI Taxonomy" id="562"/>
    <lineage>
        <taxon>Bacteria</taxon>
        <taxon>Pseudomonadati</taxon>
        <taxon>Pseudomonadota</taxon>
        <taxon>Gammaproteobacteria</taxon>
        <taxon>Enterobacterales</taxon>
        <taxon>Enterobacteriaceae</taxon>
        <taxon>Escherichia</taxon>
    </lineage>
</organism>
<evidence type="ECO:0000313" key="1">
    <source>
        <dbReference type="EMBL" id="VED38103.1"/>
    </source>
</evidence>
<proteinExistence type="predicted"/>
<protein>
    <submittedName>
        <fullName evidence="1">Uncharacterized protein</fullName>
    </submittedName>
</protein>
<dbReference type="AlphaFoldDB" id="A0A3S4L900"/>
<sequence>MTSIQTHEIMLLTHFNLGGVLLSELHRLGESRLANRLNSLLRRFDDRDLYHTLIWLCWYDLMCAHSMQPWTEELKHKSHAELESWAVARKREKRELELMIDEYLLYAC</sequence>
<evidence type="ECO:0000313" key="2">
    <source>
        <dbReference type="Proteomes" id="UP000277930"/>
    </source>
</evidence>
<accession>A0A3S4L900</accession>
<gene>
    <name evidence="1" type="ORF">NCTC9702_05455</name>
</gene>
<name>A0A3S4L900_ECOLX</name>
<dbReference type="EMBL" id="LR134246">
    <property type="protein sequence ID" value="VED38103.1"/>
    <property type="molecule type" value="Genomic_DNA"/>
</dbReference>